<evidence type="ECO:0000259" key="12">
    <source>
        <dbReference type="PROSITE" id="PS50071"/>
    </source>
</evidence>
<reference evidence="14" key="1">
    <citation type="submission" date="2023-10" db="EMBL/GenBank/DDBJ databases">
        <authorList>
            <person name="Domelevo Entfellner J.-B."/>
        </authorList>
    </citation>
    <scope>NUCLEOTIDE SEQUENCE</scope>
</reference>
<dbReference type="GO" id="GO:0003700">
    <property type="term" value="F:DNA-binding transcription factor activity"/>
    <property type="evidence" value="ECO:0007669"/>
    <property type="project" value="TreeGrafter"/>
</dbReference>
<dbReference type="NCBIfam" id="TIGR01565">
    <property type="entry name" value="homeo_ZF_HD"/>
    <property type="match status" value="1"/>
</dbReference>
<evidence type="ECO:0000256" key="9">
    <source>
        <dbReference type="ARBA" id="ARBA00023242"/>
    </source>
</evidence>
<dbReference type="Pfam" id="PF04770">
    <property type="entry name" value="ZF-HD_dimer"/>
    <property type="match status" value="1"/>
</dbReference>
<dbReference type="GO" id="GO:0008270">
    <property type="term" value="F:zinc ion binding"/>
    <property type="evidence" value="ECO:0007669"/>
    <property type="project" value="UniProtKB-KW"/>
</dbReference>
<gene>
    <name evidence="14" type="ORF">AYBTSS11_LOCUS19933</name>
</gene>
<keyword evidence="2" id="KW-0479">Metal-binding</keyword>
<evidence type="ECO:0000256" key="11">
    <source>
        <dbReference type="SAM" id="MobiDB-lite"/>
    </source>
</evidence>
<keyword evidence="8" id="KW-0804">Transcription</keyword>
<dbReference type="Gramene" id="rna-AYBTSS11_LOCUS19933">
    <property type="protein sequence ID" value="CAJ1963728.1"/>
    <property type="gene ID" value="gene-AYBTSS11_LOCUS19933"/>
</dbReference>
<dbReference type="PANTHER" id="PTHR31948:SF156">
    <property type="entry name" value="ZF-HD DIMERIZATION-TYPE DOMAIN-CONTAINING PROTEIN"/>
    <property type="match status" value="1"/>
</dbReference>
<keyword evidence="15" id="KW-1185">Reference proteome</keyword>
<sequence>MNTSSYTKQLEAYCEEEFAYEECCRNHAVNVGGSCIDGCHQYMKARSKRNSQKSFLCACCGCHRNFHRKKNNDSKPVAQTVTEDNHALDMVPVTDLGPPNNPEPVQQIRPPRRRRTTFSRDQKIQMTRFADILGWKPHKGNREDIQRFCNDMGINRKIFVIWLNNNRHRSVQNANLRNDSSTN</sequence>
<evidence type="ECO:0000256" key="10">
    <source>
        <dbReference type="PROSITE-ProRule" id="PRU00108"/>
    </source>
</evidence>
<dbReference type="SUPFAM" id="SSF46689">
    <property type="entry name" value="Homeodomain-like"/>
    <property type="match status" value="1"/>
</dbReference>
<dbReference type="PROSITE" id="PS50071">
    <property type="entry name" value="HOMEOBOX_2"/>
    <property type="match status" value="1"/>
</dbReference>
<dbReference type="GO" id="GO:0050793">
    <property type="term" value="P:regulation of developmental process"/>
    <property type="evidence" value="ECO:0007669"/>
    <property type="project" value="TreeGrafter"/>
</dbReference>
<evidence type="ECO:0000256" key="5">
    <source>
        <dbReference type="ARBA" id="ARBA00023015"/>
    </source>
</evidence>
<evidence type="ECO:0000259" key="13">
    <source>
        <dbReference type="PROSITE" id="PS51523"/>
    </source>
</evidence>
<keyword evidence="6 10" id="KW-0238">DNA-binding</keyword>
<keyword evidence="5" id="KW-0805">Transcription regulation</keyword>
<organism evidence="14 15">
    <name type="scientific">Sphenostylis stenocarpa</name>
    <dbReference type="NCBI Taxonomy" id="92480"/>
    <lineage>
        <taxon>Eukaryota</taxon>
        <taxon>Viridiplantae</taxon>
        <taxon>Streptophyta</taxon>
        <taxon>Embryophyta</taxon>
        <taxon>Tracheophyta</taxon>
        <taxon>Spermatophyta</taxon>
        <taxon>Magnoliopsida</taxon>
        <taxon>eudicotyledons</taxon>
        <taxon>Gunneridae</taxon>
        <taxon>Pentapetalae</taxon>
        <taxon>rosids</taxon>
        <taxon>fabids</taxon>
        <taxon>Fabales</taxon>
        <taxon>Fabaceae</taxon>
        <taxon>Papilionoideae</taxon>
        <taxon>50 kb inversion clade</taxon>
        <taxon>NPAAA clade</taxon>
        <taxon>indigoferoid/millettioid clade</taxon>
        <taxon>Phaseoleae</taxon>
        <taxon>Sphenostylis</taxon>
    </lineage>
</organism>
<dbReference type="InterPro" id="IPR009057">
    <property type="entry name" value="Homeodomain-like_sf"/>
</dbReference>
<dbReference type="Gene3D" id="1.10.10.60">
    <property type="entry name" value="Homeodomain-like"/>
    <property type="match status" value="1"/>
</dbReference>
<evidence type="ECO:0000256" key="3">
    <source>
        <dbReference type="ARBA" id="ARBA00022771"/>
    </source>
</evidence>
<evidence type="ECO:0000256" key="6">
    <source>
        <dbReference type="ARBA" id="ARBA00023125"/>
    </source>
</evidence>
<accession>A0AA86SY27</accession>
<dbReference type="PANTHER" id="PTHR31948">
    <property type="entry name" value="ZINC-FINGER HOMEODOMAIN PROTEIN 2"/>
    <property type="match status" value="1"/>
</dbReference>
<keyword evidence="7 10" id="KW-0371">Homeobox</keyword>
<dbReference type="GO" id="GO:0005634">
    <property type="term" value="C:nucleus"/>
    <property type="evidence" value="ECO:0007669"/>
    <property type="project" value="UniProtKB-SubCell"/>
</dbReference>
<comment type="subcellular location">
    <subcellularLocation>
        <location evidence="1 10">Nucleus</location>
    </subcellularLocation>
</comment>
<feature type="region of interest" description="Disordered" evidence="11">
    <location>
        <begin position="90"/>
        <end position="119"/>
    </location>
</feature>
<evidence type="ECO:0000256" key="2">
    <source>
        <dbReference type="ARBA" id="ARBA00022723"/>
    </source>
</evidence>
<evidence type="ECO:0000313" key="15">
    <source>
        <dbReference type="Proteomes" id="UP001189624"/>
    </source>
</evidence>
<keyword evidence="4" id="KW-0862">Zinc</keyword>
<dbReference type="PROSITE" id="PS51523">
    <property type="entry name" value="ZF_HD_DIMER"/>
    <property type="match status" value="1"/>
</dbReference>
<feature type="domain" description="Homeobox" evidence="12">
    <location>
        <begin position="109"/>
        <end position="173"/>
    </location>
</feature>
<feature type="domain" description="ZF-HD dimerization-type" evidence="13">
    <location>
        <begin position="20"/>
        <end position="70"/>
    </location>
</feature>
<dbReference type="InterPro" id="IPR006456">
    <property type="entry name" value="ZF_HD_homeobox_Cys/His_dimer"/>
</dbReference>
<feature type="DNA-binding region" description="Homeobox" evidence="10">
    <location>
        <begin position="111"/>
        <end position="174"/>
    </location>
</feature>
<dbReference type="GO" id="GO:0000976">
    <property type="term" value="F:transcription cis-regulatory region binding"/>
    <property type="evidence" value="ECO:0007669"/>
    <property type="project" value="TreeGrafter"/>
</dbReference>
<dbReference type="AlphaFoldDB" id="A0AA86SY27"/>
<evidence type="ECO:0008006" key="16">
    <source>
        <dbReference type="Google" id="ProtNLM"/>
    </source>
</evidence>
<keyword evidence="9 10" id="KW-0539">Nucleus</keyword>
<evidence type="ECO:0000256" key="7">
    <source>
        <dbReference type="ARBA" id="ARBA00023155"/>
    </source>
</evidence>
<dbReference type="InterPro" id="IPR006455">
    <property type="entry name" value="Homeodomain_ZF_HD"/>
</dbReference>
<evidence type="ECO:0000256" key="4">
    <source>
        <dbReference type="ARBA" id="ARBA00022833"/>
    </source>
</evidence>
<evidence type="ECO:0000313" key="14">
    <source>
        <dbReference type="EMBL" id="CAJ1963728.1"/>
    </source>
</evidence>
<protein>
    <recommendedName>
        <fullName evidence="16">ZF-HD dimerization-type domain-containing protein</fullName>
    </recommendedName>
</protein>
<name>A0AA86SY27_9FABA</name>
<evidence type="ECO:0000256" key="8">
    <source>
        <dbReference type="ARBA" id="ARBA00023163"/>
    </source>
</evidence>
<keyword evidence="3" id="KW-0863">Zinc-finger</keyword>
<dbReference type="InterPro" id="IPR001356">
    <property type="entry name" value="HD"/>
</dbReference>
<dbReference type="NCBIfam" id="TIGR01566">
    <property type="entry name" value="ZF_HD_prot_N"/>
    <property type="match status" value="1"/>
</dbReference>
<dbReference type="EMBL" id="OY731403">
    <property type="protein sequence ID" value="CAJ1963728.1"/>
    <property type="molecule type" value="Genomic_DNA"/>
</dbReference>
<evidence type="ECO:0000256" key="1">
    <source>
        <dbReference type="ARBA" id="ARBA00004123"/>
    </source>
</evidence>
<dbReference type="Proteomes" id="UP001189624">
    <property type="component" value="Chromosome 6"/>
</dbReference>
<proteinExistence type="predicted"/>